<evidence type="ECO:0000256" key="1">
    <source>
        <dbReference type="ARBA" id="ARBA00022741"/>
    </source>
</evidence>
<proteinExistence type="predicted"/>
<name>A0A146KD48_9EUKA</name>
<sequence length="177" mass="20063">KIVVIGAISSGKTNLVEYFMNNRRPEKSEPTIGVQFQTKQIITDGKEYIMNIWDTSGEEKTNSLAKIYYRNAQAALAVFDLSSKQSFKEVQFWINELKLSTDCDFVLVGNKSDLEQRVDDNEIDQFLKMTDCCKGFIKTSAITGNNVYQAFLEAVKSADSRTQNMQLKLKTDSGKRC</sequence>
<keyword evidence="1" id="KW-0547">Nucleotide-binding</keyword>
<dbReference type="AlphaFoldDB" id="A0A146KD48"/>
<dbReference type="SMART" id="SM00173">
    <property type="entry name" value="RAS"/>
    <property type="match status" value="1"/>
</dbReference>
<dbReference type="CDD" id="cd00154">
    <property type="entry name" value="Rab"/>
    <property type="match status" value="1"/>
</dbReference>
<dbReference type="SMART" id="SM00174">
    <property type="entry name" value="RHO"/>
    <property type="match status" value="1"/>
</dbReference>
<dbReference type="InterPro" id="IPR005225">
    <property type="entry name" value="Small_GTP-bd"/>
</dbReference>
<dbReference type="FunFam" id="3.40.50.300:FF:001329">
    <property type="entry name" value="Small GTP-binding protein, putative"/>
    <property type="match status" value="1"/>
</dbReference>
<dbReference type="SMART" id="SM00175">
    <property type="entry name" value="RAB"/>
    <property type="match status" value="1"/>
</dbReference>
<dbReference type="InterPro" id="IPR027417">
    <property type="entry name" value="P-loop_NTPase"/>
</dbReference>
<dbReference type="PROSITE" id="PS51419">
    <property type="entry name" value="RAB"/>
    <property type="match status" value="1"/>
</dbReference>
<dbReference type="InterPro" id="IPR001806">
    <property type="entry name" value="Small_GTPase"/>
</dbReference>
<protein>
    <submittedName>
        <fullName evidence="2">Rab-like protein</fullName>
    </submittedName>
</protein>
<dbReference type="PROSITE" id="PS51417">
    <property type="entry name" value="ARF"/>
    <property type="match status" value="1"/>
</dbReference>
<feature type="non-terminal residue" evidence="2">
    <location>
        <position position="1"/>
    </location>
</feature>
<dbReference type="Pfam" id="PF00071">
    <property type="entry name" value="Ras"/>
    <property type="match status" value="1"/>
</dbReference>
<dbReference type="GO" id="GO:0003924">
    <property type="term" value="F:GTPase activity"/>
    <property type="evidence" value="ECO:0007669"/>
    <property type="project" value="InterPro"/>
</dbReference>
<reference evidence="2" key="1">
    <citation type="submission" date="2015-07" db="EMBL/GenBank/DDBJ databases">
        <title>Adaptation to a free-living lifestyle via gene acquisitions in the diplomonad Trepomonas sp. PC1.</title>
        <authorList>
            <person name="Xu F."/>
            <person name="Jerlstrom-Hultqvist J."/>
            <person name="Kolisko M."/>
            <person name="Simpson A.G.B."/>
            <person name="Roger A.J."/>
            <person name="Svard S.G."/>
            <person name="Andersson J.O."/>
        </authorList>
    </citation>
    <scope>NUCLEOTIDE SEQUENCE</scope>
    <source>
        <strain evidence="2">PC1</strain>
    </source>
</reference>
<feature type="non-terminal residue" evidence="2">
    <location>
        <position position="177"/>
    </location>
</feature>
<dbReference type="EMBL" id="GDID01002179">
    <property type="protein sequence ID" value="JAP94427.1"/>
    <property type="molecule type" value="Transcribed_RNA"/>
</dbReference>
<dbReference type="PRINTS" id="PR00449">
    <property type="entry name" value="RASTRNSFRMNG"/>
</dbReference>
<accession>A0A146KD48</accession>
<dbReference type="PANTHER" id="PTHR47978">
    <property type="match status" value="1"/>
</dbReference>
<evidence type="ECO:0000313" key="2">
    <source>
        <dbReference type="EMBL" id="JAP94427.1"/>
    </source>
</evidence>
<dbReference type="SUPFAM" id="SSF52540">
    <property type="entry name" value="P-loop containing nucleoside triphosphate hydrolases"/>
    <property type="match status" value="1"/>
</dbReference>
<dbReference type="GO" id="GO:0005525">
    <property type="term" value="F:GTP binding"/>
    <property type="evidence" value="ECO:0007669"/>
    <property type="project" value="InterPro"/>
</dbReference>
<dbReference type="NCBIfam" id="TIGR00231">
    <property type="entry name" value="small_GTP"/>
    <property type="match status" value="1"/>
</dbReference>
<dbReference type="Gene3D" id="3.40.50.300">
    <property type="entry name" value="P-loop containing nucleotide triphosphate hydrolases"/>
    <property type="match status" value="1"/>
</dbReference>
<organism evidence="2">
    <name type="scientific">Trepomonas sp. PC1</name>
    <dbReference type="NCBI Taxonomy" id="1076344"/>
    <lineage>
        <taxon>Eukaryota</taxon>
        <taxon>Metamonada</taxon>
        <taxon>Diplomonadida</taxon>
        <taxon>Hexamitidae</taxon>
        <taxon>Hexamitinae</taxon>
        <taxon>Trepomonas</taxon>
    </lineage>
</organism>
<gene>
    <name evidence="2" type="ORF">TPC1_12924</name>
</gene>
<dbReference type="PROSITE" id="PS51421">
    <property type="entry name" value="RAS"/>
    <property type="match status" value="1"/>
</dbReference>